<keyword evidence="3" id="KW-1185">Reference proteome</keyword>
<dbReference type="EMBL" id="JAEFBK010000010">
    <property type="protein sequence ID" value="KAG7559801.1"/>
    <property type="molecule type" value="Genomic_DNA"/>
</dbReference>
<evidence type="ECO:0000313" key="2">
    <source>
        <dbReference type="EMBL" id="KAG7559801.1"/>
    </source>
</evidence>
<name>A0A8T1ZNH2_9BRAS</name>
<evidence type="ECO:0000256" key="1">
    <source>
        <dbReference type="SAM" id="MobiDB-lite"/>
    </source>
</evidence>
<accession>A0A8T1ZNH2</accession>
<dbReference type="Proteomes" id="UP000694240">
    <property type="component" value="Chromosome 10"/>
</dbReference>
<feature type="compositionally biased region" description="Basic residues" evidence="1">
    <location>
        <begin position="25"/>
        <end position="37"/>
    </location>
</feature>
<feature type="compositionally biased region" description="Basic and acidic residues" evidence="1">
    <location>
        <begin position="10"/>
        <end position="24"/>
    </location>
</feature>
<gene>
    <name evidence="2" type="ORF">ISN45_Aa05g013810</name>
</gene>
<comment type="caution">
    <text evidence="2">The sequence shown here is derived from an EMBL/GenBank/DDBJ whole genome shotgun (WGS) entry which is preliminary data.</text>
</comment>
<evidence type="ECO:0000313" key="3">
    <source>
        <dbReference type="Proteomes" id="UP000694240"/>
    </source>
</evidence>
<organism evidence="2 3">
    <name type="scientific">Arabidopsis thaliana x Arabidopsis arenosa</name>
    <dbReference type="NCBI Taxonomy" id="1240361"/>
    <lineage>
        <taxon>Eukaryota</taxon>
        <taxon>Viridiplantae</taxon>
        <taxon>Streptophyta</taxon>
        <taxon>Embryophyta</taxon>
        <taxon>Tracheophyta</taxon>
        <taxon>Spermatophyta</taxon>
        <taxon>Magnoliopsida</taxon>
        <taxon>eudicotyledons</taxon>
        <taxon>Gunneridae</taxon>
        <taxon>Pentapetalae</taxon>
        <taxon>rosids</taxon>
        <taxon>malvids</taxon>
        <taxon>Brassicales</taxon>
        <taxon>Brassicaceae</taxon>
        <taxon>Camelineae</taxon>
        <taxon>Arabidopsis</taxon>
    </lineage>
</organism>
<dbReference type="AlphaFoldDB" id="A0A8T1ZNH2"/>
<feature type="region of interest" description="Disordered" evidence="1">
    <location>
        <begin position="1"/>
        <end position="39"/>
    </location>
</feature>
<proteinExistence type="predicted"/>
<sequence>MGTMEQETEMGTKEKVGDEEAKSEKPKKKKRSKKGKTPAKVDALVANNVVLWLF</sequence>
<reference evidence="2 3" key="1">
    <citation type="submission" date="2020-12" db="EMBL/GenBank/DDBJ databases">
        <title>Concerted genomic and epigenomic changes stabilize Arabidopsis allopolyploids.</title>
        <authorList>
            <person name="Chen Z."/>
        </authorList>
    </citation>
    <scope>NUCLEOTIDE SEQUENCE [LARGE SCALE GENOMIC DNA]</scope>
    <source>
        <strain evidence="2">Allo738</strain>
        <tissue evidence="2">Leaf</tissue>
    </source>
</reference>
<protein>
    <submittedName>
        <fullName evidence="2">Uncharacterized protein</fullName>
    </submittedName>
</protein>